<dbReference type="GO" id="GO:0005737">
    <property type="term" value="C:cytoplasm"/>
    <property type="evidence" value="ECO:0007669"/>
    <property type="project" value="TreeGrafter"/>
</dbReference>
<dbReference type="EMBL" id="JAHLQT010024959">
    <property type="protein sequence ID" value="KAG7164617.1"/>
    <property type="molecule type" value="Genomic_DNA"/>
</dbReference>
<comment type="caution">
    <text evidence="5">The sequence shown here is derived from an EMBL/GenBank/DDBJ whole genome shotgun (WGS) entry which is preliminary data.</text>
</comment>
<dbReference type="PANTHER" id="PTHR16320">
    <property type="entry name" value="SPHINGOMYELINASE FAMILY MEMBER"/>
    <property type="match status" value="1"/>
</dbReference>
<proteinExistence type="inferred from homology"/>
<keyword evidence="3" id="KW-0812">Transmembrane</keyword>
<evidence type="ECO:0000313" key="5">
    <source>
        <dbReference type="EMBL" id="KAG7164617.1"/>
    </source>
</evidence>
<organism evidence="5 6">
    <name type="scientific">Homarus americanus</name>
    <name type="common">American lobster</name>
    <dbReference type="NCBI Taxonomy" id="6706"/>
    <lineage>
        <taxon>Eukaryota</taxon>
        <taxon>Metazoa</taxon>
        <taxon>Ecdysozoa</taxon>
        <taxon>Arthropoda</taxon>
        <taxon>Crustacea</taxon>
        <taxon>Multicrustacea</taxon>
        <taxon>Malacostraca</taxon>
        <taxon>Eumalacostraca</taxon>
        <taxon>Eucarida</taxon>
        <taxon>Decapoda</taxon>
        <taxon>Pleocyemata</taxon>
        <taxon>Astacidea</taxon>
        <taxon>Nephropoidea</taxon>
        <taxon>Nephropidae</taxon>
        <taxon>Homarus</taxon>
    </lineage>
</organism>
<sequence>MPPPRPSRYDSWVLEVIDAVTCILMYPFLQITSLGASHCVLITADNASLPYHILRCLVMGPISLVLAFVFAPLVFIGYVLWVLLNKFADVQPFYYVSPSCQQPSVYKEGSECASKFTFCSANVLLSSKIVECINNVRCGSGRVHKIARGLLQQDPSLNDSRNLHPPTKRENIVQSKLPEVDVIILQEVLERSRAKQLIKYFESKYPYCIYDVSVHSMTTNLCAVGSGLFLASRYPVLEATFHPFTYKTHYGIFLDLGILTENSEAVRGVGYVTNIHTQLEEVRQRVKSYISNTHNPQNEVVVFSVIGGDFNCDNMSPGDAGTQDLPLWDEYKDPCRECAGTDKPWTVGTEHRQRRLHDPVLEKPEIFRDILLDDVQRRIFMLDANIKEQTLELMWVNPKPGPSGMVEAIKEGGRRRIDHLILRNGDMVKPTAFWFSTVIGGLSDHMPVALTVERKL</sequence>
<dbReference type="InterPro" id="IPR038772">
    <property type="entry name" value="Sph/SMPD2-like"/>
</dbReference>
<dbReference type="GO" id="GO:0004767">
    <property type="term" value="F:sphingomyelin phosphodiesterase activity"/>
    <property type="evidence" value="ECO:0007669"/>
    <property type="project" value="UniProtKB-EC"/>
</dbReference>
<keyword evidence="3" id="KW-1133">Transmembrane helix</keyword>
<gene>
    <name evidence="5" type="primary">Smpd3-L</name>
    <name evidence="5" type="ORF">Hamer_G005002</name>
</gene>
<evidence type="ECO:0000259" key="4">
    <source>
        <dbReference type="Pfam" id="PF03372"/>
    </source>
</evidence>
<dbReference type="PANTHER" id="PTHR16320:SF1">
    <property type="entry name" value="SPHINGOMYELINASE DDB_G0288017"/>
    <property type="match status" value="1"/>
</dbReference>
<evidence type="ECO:0000256" key="1">
    <source>
        <dbReference type="ARBA" id="ARBA00006335"/>
    </source>
</evidence>
<evidence type="ECO:0000256" key="3">
    <source>
        <dbReference type="SAM" id="Phobius"/>
    </source>
</evidence>
<protein>
    <recommendedName>
        <fullName evidence="2">sphingomyelin phosphodiesterase</fullName>
        <ecNumber evidence="2">3.1.4.12</ecNumber>
    </recommendedName>
</protein>
<dbReference type="Pfam" id="PF03372">
    <property type="entry name" value="Exo_endo_phos"/>
    <property type="match status" value="1"/>
</dbReference>
<evidence type="ECO:0000256" key="2">
    <source>
        <dbReference type="ARBA" id="ARBA00012369"/>
    </source>
</evidence>
<dbReference type="SUPFAM" id="SSF56219">
    <property type="entry name" value="DNase I-like"/>
    <property type="match status" value="1"/>
</dbReference>
<dbReference type="Proteomes" id="UP000747542">
    <property type="component" value="Unassembled WGS sequence"/>
</dbReference>
<name>A0A8J5MV90_HOMAM</name>
<dbReference type="Gene3D" id="3.60.10.10">
    <property type="entry name" value="Endonuclease/exonuclease/phosphatase"/>
    <property type="match status" value="1"/>
</dbReference>
<accession>A0A8J5MV90</accession>
<dbReference type="AlphaFoldDB" id="A0A8J5MV90"/>
<feature type="domain" description="Endonuclease/exonuclease/phosphatase" evidence="4">
    <location>
        <begin position="165"/>
        <end position="432"/>
    </location>
</feature>
<evidence type="ECO:0000313" key="6">
    <source>
        <dbReference type="Proteomes" id="UP000747542"/>
    </source>
</evidence>
<reference evidence="5" key="1">
    <citation type="journal article" date="2021" name="Sci. Adv.">
        <title>The American lobster genome reveals insights on longevity, neural, and immune adaptations.</title>
        <authorList>
            <person name="Polinski J.M."/>
            <person name="Zimin A.V."/>
            <person name="Clark K.F."/>
            <person name="Kohn A.B."/>
            <person name="Sadowski N."/>
            <person name="Timp W."/>
            <person name="Ptitsyn A."/>
            <person name="Khanna P."/>
            <person name="Romanova D.Y."/>
            <person name="Williams P."/>
            <person name="Greenwood S.J."/>
            <person name="Moroz L.L."/>
            <person name="Walt D.R."/>
            <person name="Bodnar A.G."/>
        </authorList>
    </citation>
    <scope>NUCLEOTIDE SEQUENCE</scope>
    <source>
        <strain evidence="5">GMGI-L3</strain>
    </source>
</reference>
<comment type="similarity">
    <text evidence="1">Belongs to the neutral sphingomyelinase family.</text>
</comment>
<keyword evidence="6" id="KW-1185">Reference proteome</keyword>
<dbReference type="InterPro" id="IPR036691">
    <property type="entry name" value="Endo/exonu/phosph_ase_sf"/>
</dbReference>
<dbReference type="EC" id="3.1.4.12" evidence="2"/>
<dbReference type="InterPro" id="IPR005135">
    <property type="entry name" value="Endo/exonuclease/phosphatase"/>
</dbReference>
<keyword evidence="3" id="KW-0472">Membrane</keyword>
<feature type="transmembrane region" description="Helical" evidence="3">
    <location>
        <begin position="61"/>
        <end position="84"/>
    </location>
</feature>